<dbReference type="Proteomes" id="UP001200843">
    <property type="component" value="Unassembled WGS sequence"/>
</dbReference>
<reference evidence="4" key="3">
    <citation type="submission" date="2022-01" db="EMBL/GenBank/DDBJ databases">
        <title>Collection of gut derived symbiotic bacterial strains cultured from healthy donors.</title>
        <authorList>
            <person name="Lin H."/>
            <person name="Kohout C."/>
            <person name="Waligurski E."/>
            <person name="Pamer E.G."/>
        </authorList>
    </citation>
    <scope>NUCLEOTIDE SEQUENCE</scope>
    <source>
        <strain evidence="4">DFI.6.72</strain>
    </source>
</reference>
<evidence type="ECO:0000313" key="12">
    <source>
        <dbReference type="Proteomes" id="UP000483142"/>
    </source>
</evidence>
<evidence type="ECO:0000313" key="3">
    <source>
        <dbReference type="EMBL" id="KAB6472425.1"/>
    </source>
</evidence>
<evidence type="ECO:0000313" key="11">
    <source>
        <dbReference type="Proteomes" id="UP000468344"/>
    </source>
</evidence>
<sequence length="438" mass="50382">MEQKVNLKQRLAYNFLRDSKTKFLLYGGAGGGGKSWLGCEWLMQCAYYLPGTRWFVGRNNLKDSRESVTVTFNKVASSHSFTAYKTTNEGIAFDNGSEIVYIDLTYYPVKDPMYERLGSKEYTGGWIEEAGEVHYLAFEVLKTRIGRHMNDVYHVPGKILITCNPKKNWLYREFYKPWKEDKLQAPYAFIQALVQDNPWATEDYIESLRNTKDRVTKERLYFGNWEYDNDPTALCNYDAICDLFTNEFIAPAGESTGSADLAMKGRDRFIAGHWKGNVCFIKLDQEYSTGKSIETDLKRMMIECSIPRSKMIADSDGLGNYLESYLNGIKEFHGGARPINPEFDNLKSECAFKLAEMINNRLLRIVCTEAQRERIIEELSVLKQAHIDADTRKKGIISKEKMKEILGHSTDYLDMLIMAMIFRIKPTPKRPKAKIGKI</sequence>
<dbReference type="EMBL" id="QRXI01000040">
    <property type="protein sequence ID" value="RGT87031.1"/>
    <property type="molecule type" value="Genomic_DNA"/>
</dbReference>
<dbReference type="Proteomes" id="UP000283713">
    <property type="component" value="Unassembled WGS sequence"/>
</dbReference>
<dbReference type="InterPro" id="IPR035412">
    <property type="entry name" value="Terminase_L_N"/>
</dbReference>
<dbReference type="InterPro" id="IPR027417">
    <property type="entry name" value="P-loop_NTPase"/>
</dbReference>
<gene>
    <name evidence="7" type="ORF">DW193_02695</name>
    <name evidence="6" type="ORF">DWV70_21230</name>
    <name evidence="5" type="ORF">DWX04_20340</name>
    <name evidence="3" type="ORF">GAZ06_19600</name>
    <name evidence="2" type="ORF">GAZ09_19240</name>
    <name evidence="4" type="ORF">L0N01_19480</name>
</gene>
<evidence type="ECO:0000313" key="7">
    <source>
        <dbReference type="EMBL" id="RHH82378.1"/>
    </source>
</evidence>
<dbReference type="Proteomes" id="UP000483142">
    <property type="component" value="Unassembled WGS sequence"/>
</dbReference>
<reference evidence="11 12" key="2">
    <citation type="journal article" date="2019" name="Nat. Med.">
        <title>A library of human gut bacterial isolates paired with longitudinal multiomics data enables mechanistic microbiome research.</title>
        <authorList>
            <person name="Poyet M."/>
            <person name="Groussin M."/>
            <person name="Gibbons S.M."/>
            <person name="Avila-Pacheco J."/>
            <person name="Jiang X."/>
            <person name="Kearney S.M."/>
            <person name="Perrotta A.R."/>
            <person name="Berdy B."/>
            <person name="Zhao S."/>
            <person name="Lieberman T.D."/>
            <person name="Swanson P.K."/>
            <person name="Smith M."/>
            <person name="Roesemann S."/>
            <person name="Alexander J.E."/>
            <person name="Rich S.A."/>
            <person name="Livny J."/>
            <person name="Vlamakis H."/>
            <person name="Clish C."/>
            <person name="Bullock K."/>
            <person name="Deik A."/>
            <person name="Scott J."/>
            <person name="Pierce K.A."/>
            <person name="Xavier R.J."/>
            <person name="Alm E.J."/>
        </authorList>
    </citation>
    <scope>NUCLEOTIDE SEQUENCE [LARGE SCALE GENOMIC DNA]</scope>
    <source>
        <strain evidence="3 11">BIOML-A140</strain>
        <strain evidence="2 12">BIOML-A141</strain>
    </source>
</reference>
<dbReference type="RefSeq" id="WP_087338272.1">
    <property type="nucleotide sequence ID" value="NZ_CAJTAS010000058.1"/>
</dbReference>
<dbReference type="Proteomes" id="UP000468344">
    <property type="component" value="Unassembled WGS sequence"/>
</dbReference>
<evidence type="ECO:0000313" key="13">
    <source>
        <dbReference type="Proteomes" id="UP001200843"/>
    </source>
</evidence>
<dbReference type="EMBL" id="QSAI01000060">
    <property type="protein sequence ID" value="RGW43689.1"/>
    <property type="molecule type" value="Genomic_DNA"/>
</dbReference>
<dbReference type="Proteomes" id="UP000283833">
    <property type="component" value="Unassembled WGS sequence"/>
</dbReference>
<evidence type="ECO:0000313" key="9">
    <source>
        <dbReference type="Proteomes" id="UP000283833"/>
    </source>
</evidence>
<evidence type="ECO:0000313" key="10">
    <source>
        <dbReference type="Proteomes" id="UP000285469"/>
    </source>
</evidence>
<evidence type="ECO:0000259" key="1">
    <source>
        <dbReference type="Pfam" id="PF04466"/>
    </source>
</evidence>
<name>A0A3E4KC94_PHOVU</name>
<evidence type="ECO:0000313" key="8">
    <source>
        <dbReference type="Proteomes" id="UP000283713"/>
    </source>
</evidence>
<dbReference type="AlphaFoldDB" id="A0A3E4KC94"/>
<evidence type="ECO:0000313" key="2">
    <source>
        <dbReference type="EMBL" id="KAB6447733.1"/>
    </source>
</evidence>
<evidence type="ECO:0000313" key="6">
    <source>
        <dbReference type="EMBL" id="RGW43689.1"/>
    </source>
</evidence>
<dbReference type="EMBL" id="WDBZ01000051">
    <property type="protein sequence ID" value="KAB6447733.1"/>
    <property type="molecule type" value="Genomic_DNA"/>
</dbReference>
<dbReference type="Proteomes" id="UP000285469">
    <property type="component" value="Unassembled WGS sequence"/>
</dbReference>
<proteinExistence type="predicted"/>
<comment type="caution">
    <text evidence="4">The sequence shown here is derived from an EMBL/GenBank/DDBJ whole genome shotgun (WGS) entry which is preliminary data.</text>
</comment>
<evidence type="ECO:0000313" key="5">
    <source>
        <dbReference type="EMBL" id="RGT87031.1"/>
    </source>
</evidence>
<dbReference type="EMBL" id="JAKNGO010000066">
    <property type="protein sequence ID" value="MCG4690766.1"/>
    <property type="molecule type" value="Genomic_DNA"/>
</dbReference>
<feature type="domain" description="Phage terminase large subunit N-terminal" evidence="1">
    <location>
        <begin position="78"/>
        <end position="213"/>
    </location>
</feature>
<evidence type="ECO:0000313" key="4">
    <source>
        <dbReference type="EMBL" id="MCG4690766.1"/>
    </source>
</evidence>
<organism evidence="4 13">
    <name type="scientific">Phocaeicola vulgatus</name>
    <name type="common">Bacteroides vulgatus</name>
    <dbReference type="NCBI Taxonomy" id="821"/>
    <lineage>
        <taxon>Bacteria</taxon>
        <taxon>Pseudomonadati</taxon>
        <taxon>Bacteroidota</taxon>
        <taxon>Bacteroidia</taxon>
        <taxon>Bacteroidales</taxon>
        <taxon>Bacteroidaceae</taxon>
        <taxon>Phocaeicola</taxon>
    </lineage>
</organism>
<protein>
    <submittedName>
        <fullName evidence="2">Phage portal protein</fullName>
    </submittedName>
    <submittedName>
        <fullName evidence="4">Phage terminase large subunit</fullName>
    </submittedName>
</protein>
<dbReference type="Gene3D" id="3.30.420.240">
    <property type="match status" value="1"/>
</dbReference>
<dbReference type="Gene3D" id="3.40.50.300">
    <property type="entry name" value="P-loop containing nucleotide triphosphate hydrolases"/>
    <property type="match status" value="1"/>
</dbReference>
<accession>A0A3E4KC94</accession>
<dbReference type="EMBL" id="QRKA01000003">
    <property type="protein sequence ID" value="RHH82378.1"/>
    <property type="molecule type" value="Genomic_DNA"/>
</dbReference>
<dbReference type="EMBL" id="WDBY01000052">
    <property type="protein sequence ID" value="KAB6472425.1"/>
    <property type="molecule type" value="Genomic_DNA"/>
</dbReference>
<reference evidence="8 9" key="1">
    <citation type="submission" date="2018-08" db="EMBL/GenBank/DDBJ databases">
        <title>A genome reference for cultivated species of the human gut microbiota.</title>
        <authorList>
            <person name="Zou Y."/>
            <person name="Xue W."/>
            <person name="Luo G."/>
        </authorList>
    </citation>
    <scope>NUCLEOTIDE SEQUENCE [LARGE SCALE GENOMIC DNA]</scope>
    <source>
        <strain evidence="6 10">AF12-25</strain>
        <strain evidence="5 9">AF18-14</strain>
        <strain evidence="7 8">AM16-6</strain>
    </source>
</reference>
<dbReference type="Pfam" id="PF04466">
    <property type="entry name" value="Terminase_3"/>
    <property type="match status" value="1"/>
</dbReference>